<dbReference type="Proteomes" id="UP001331561">
    <property type="component" value="Unassembled WGS sequence"/>
</dbReference>
<dbReference type="RefSeq" id="WP_327597298.1">
    <property type="nucleotide sequence ID" value="NZ_JAYXHS010000001.1"/>
</dbReference>
<organism evidence="1 2">
    <name type="scientific">Uliginosibacterium silvisoli</name>
    <dbReference type="NCBI Taxonomy" id="3114758"/>
    <lineage>
        <taxon>Bacteria</taxon>
        <taxon>Pseudomonadati</taxon>
        <taxon>Pseudomonadota</taxon>
        <taxon>Betaproteobacteria</taxon>
        <taxon>Rhodocyclales</taxon>
        <taxon>Zoogloeaceae</taxon>
        <taxon>Uliginosibacterium</taxon>
    </lineage>
</organism>
<name>A0ABU6JXI5_9RHOO</name>
<comment type="caution">
    <text evidence="1">The sequence shown here is derived from an EMBL/GenBank/DDBJ whole genome shotgun (WGS) entry which is preliminary data.</text>
</comment>
<sequence>MPLAEYASPSLHDLPLNTLVERELLPQLRYFFDQLIAEGKSLRIDGVPVFNGKDPFLFGKIANGMSWLLTNTPQSDPDFARYLAGYREIATLTIDEHNTSWGIYYYVCALNRLREADLLTQAVSPETLERLRTKLDWRGFVRQPGFTLIDLPTNYYGVAFSIARLRHLLGWEDASASEVLLECMVTHYRTYSGEYGFSDETDGDGRFDRYSILLIGEICQRFIETDMPVPAQLKEWLRKAVDVILVRLNAHGDGFEFGRSIGPYGDTAFLEVLSAAARLDVLNAEERDMAYAFAVRATAKYVNFWFDRETHSVNLWDKGRRTDAYRGKHRILGENLSLLHQHIYTSNLWRGLGYRDAVPSPAFDAWLKKLPRFTLTWFARGEYDRALLTFRDGERIVSLPLVNGGATQHMHNPYFPIPFCNDVVQGAADAGFAQLLPRITLASEAVLIPTAFMRNVRVAEQGTALELTYMQDALDRLGEIAPVRDVRLSVATRYTLDSGVITRTDVFTPLAPLENVGLSLEFASFGEDARVDGSTVHFGSGAVKEFSVTGLAGCHVDSVAADSLYGAPMGQLKTRVVFSATALTLDAPFSISWTLKYR</sequence>
<keyword evidence="2" id="KW-1185">Reference proteome</keyword>
<proteinExistence type="predicted"/>
<protein>
    <submittedName>
        <fullName evidence="1">Uncharacterized protein</fullName>
    </submittedName>
</protein>
<gene>
    <name evidence="1" type="ORF">VVD49_01215</name>
</gene>
<reference evidence="1 2" key="1">
    <citation type="submission" date="2024-01" db="EMBL/GenBank/DDBJ databases">
        <title>Uliginosibacterium soil sp. nov.</title>
        <authorList>
            <person name="Lv Y."/>
        </authorList>
    </citation>
    <scope>NUCLEOTIDE SEQUENCE [LARGE SCALE GENOMIC DNA]</scope>
    <source>
        <strain evidence="1 2">H3</strain>
    </source>
</reference>
<accession>A0ABU6JXI5</accession>
<dbReference type="EMBL" id="JAYXHS010000001">
    <property type="protein sequence ID" value="MEC5384318.1"/>
    <property type="molecule type" value="Genomic_DNA"/>
</dbReference>
<evidence type="ECO:0000313" key="2">
    <source>
        <dbReference type="Proteomes" id="UP001331561"/>
    </source>
</evidence>
<evidence type="ECO:0000313" key="1">
    <source>
        <dbReference type="EMBL" id="MEC5384318.1"/>
    </source>
</evidence>